<dbReference type="PANTHER" id="PTHR42941">
    <property type="entry name" value="SLL1037 PROTEIN"/>
    <property type="match status" value="1"/>
</dbReference>
<protein>
    <recommendedName>
        <fullName evidence="4">TAXI family TRAP transporter solute-binding subunit</fullName>
    </recommendedName>
</protein>
<feature type="signal peptide" evidence="1">
    <location>
        <begin position="1"/>
        <end position="21"/>
    </location>
</feature>
<proteinExistence type="predicted"/>
<dbReference type="Pfam" id="PF16868">
    <property type="entry name" value="NMT1_3"/>
    <property type="match status" value="1"/>
</dbReference>
<comment type="caution">
    <text evidence="2">The sequence shown here is derived from an EMBL/GenBank/DDBJ whole genome shotgun (WGS) entry which is preliminary data.</text>
</comment>
<organism evidence="2 3">
    <name type="scientific">Vibrio viridaestus</name>
    <dbReference type="NCBI Taxonomy" id="2487322"/>
    <lineage>
        <taxon>Bacteria</taxon>
        <taxon>Pseudomonadati</taxon>
        <taxon>Pseudomonadota</taxon>
        <taxon>Gammaproteobacteria</taxon>
        <taxon>Vibrionales</taxon>
        <taxon>Vibrionaceae</taxon>
        <taxon>Vibrio</taxon>
    </lineage>
</organism>
<dbReference type="EMBL" id="RJVQ01000001">
    <property type="protein sequence ID" value="RQW65014.1"/>
    <property type="molecule type" value="Genomic_DNA"/>
</dbReference>
<accession>A0A3N9TLZ1</accession>
<dbReference type="SUPFAM" id="SSF53850">
    <property type="entry name" value="Periplasmic binding protein-like II"/>
    <property type="match status" value="1"/>
</dbReference>
<sequence>MLAKKLWLGCVFVVTAFGVNAEQQSAQTIKVGTGGKSGNYYSMMNDIKDYCSDALTPGSSLQVEESDGSVDNVMGLTDKRFSAGIVQEDVLQYFKKTQPRSVNTNRIKIISGLHMESVHLLVPKGYEGDKQGGIKGMFGSLFGDDDKKPVSIDMLKGQTIGSWGGSVVSAKALSYFMNLNLNVVEVPTKDRRAPNIPLLLVGGHPYKPVQDLLETGKYVLIPIDYAELRDKAPFYLKSTISYKNNGKIKTVPTFGVRALFVGKSFRRESRNENMTKLAQCVQDSLIDLADDPDTNPAWGSVYELEDDGEQTSWSYFPLK</sequence>
<evidence type="ECO:0008006" key="4">
    <source>
        <dbReference type="Google" id="ProtNLM"/>
    </source>
</evidence>
<feature type="chain" id="PRO_5018068399" description="TAXI family TRAP transporter solute-binding subunit" evidence="1">
    <location>
        <begin position="22"/>
        <end position="319"/>
    </location>
</feature>
<evidence type="ECO:0000313" key="3">
    <source>
        <dbReference type="Proteomes" id="UP000281112"/>
    </source>
</evidence>
<dbReference type="PANTHER" id="PTHR42941:SF1">
    <property type="entry name" value="SLL1037 PROTEIN"/>
    <property type="match status" value="1"/>
</dbReference>
<dbReference type="AlphaFoldDB" id="A0A3N9TLZ1"/>
<dbReference type="Proteomes" id="UP000281112">
    <property type="component" value="Unassembled WGS sequence"/>
</dbReference>
<dbReference type="OrthoDB" id="9776669at2"/>
<name>A0A3N9TLZ1_9VIBR</name>
<gene>
    <name evidence="2" type="ORF">EES38_02995</name>
</gene>
<dbReference type="InterPro" id="IPR011852">
    <property type="entry name" value="TRAP_TAXI"/>
</dbReference>
<reference evidence="2 3" key="1">
    <citation type="submission" date="2018-11" db="EMBL/GenBank/DDBJ databases">
        <title>Vibrio LJC006 sp. nov., isolated from seawater during the bloom of the enteromorpha.</title>
        <authorList>
            <person name="Liang J."/>
        </authorList>
    </citation>
    <scope>NUCLEOTIDE SEQUENCE [LARGE SCALE GENOMIC DNA]</scope>
    <source>
        <strain evidence="2 3">LJC006</strain>
    </source>
</reference>
<dbReference type="Gene3D" id="3.40.190.10">
    <property type="entry name" value="Periplasmic binding protein-like II"/>
    <property type="match status" value="3"/>
</dbReference>
<dbReference type="RefSeq" id="WP_124935667.1">
    <property type="nucleotide sequence ID" value="NZ_RJVQ01000001.1"/>
</dbReference>
<keyword evidence="3" id="KW-1185">Reference proteome</keyword>
<evidence type="ECO:0000256" key="1">
    <source>
        <dbReference type="SAM" id="SignalP"/>
    </source>
</evidence>
<keyword evidence="1" id="KW-0732">Signal</keyword>
<evidence type="ECO:0000313" key="2">
    <source>
        <dbReference type="EMBL" id="RQW65014.1"/>
    </source>
</evidence>